<feature type="chain" id="PRO_5038911299" evidence="3">
    <location>
        <begin position="28"/>
        <end position="405"/>
    </location>
</feature>
<keyword evidence="3" id="KW-0732">Signal</keyword>
<dbReference type="InterPro" id="IPR050282">
    <property type="entry name" value="Cycloisomerase_2"/>
</dbReference>
<dbReference type="EMBL" id="JADRCP010000001">
    <property type="protein sequence ID" value="MBK5176102.1"/>
    <property type="molecule type" value="Genomic_DNA"/>
</dbReference>
<accession>A0A9D7FSK8</accession>
<dbReference type="SUPFAM" id="SSF51004">
    <property type="entry name" value="C-terminal (heme d1) domain of cytochrome cd1-nitrite reductase"/>
    <property type="match status" value="1"/>
</dbReference>
<comment type="caution">
    <text evidence="5">The sequence shown here is derived from an EMBL/GenBank/DDBJ whole genome shotgun (WGS) entry which is preliminary data.</text>
</comment>
<feature type="signal peptide" evidence="3">
    <location>
        <begin position="1"/>
        <end position="27"/>
    </location>
</feature>
<dbReference type="GO" id="GO:0006006">
    <property type="term" value="P:glucose metabolic process"/>
    <property type="evidence" value="ECO:0007669"/>
    <property type="project" value="UniProtKB-KW"/>
</dbReference>
<dbReference type="GO" id="GO:0017057">
    <property type="term" value="F:6-phosphogluconolactonase activity"/>
    <property type="evidence" value="ECO:0007669"/>
    <property type="project" value="TreeGrafter"/>
</dbReference>
<evidence type="ECO:0000313" key="6">
    <source>
        <dbReference type="Proteomes" id="UP000807542"/>
    </source>
</evidence>
<dbReference type="InterPro" id="IPR011048">
    <property type="entry name" value="Haem_d1_sf"/>
</dbReference>
<evidence type="ECO:0000256" key="2">
    <source>
        <dbReference type="ARBA" id="ARBA00022526"/>
    </source>
</evidence>
<protein>
    <submittedName>
        <fullName evidence="5">Lactonase family protein</fullName>
    </submittedName>
</protein>
<dbReference type="InterPro" id="IPR019405">
    <property type="entry name" value="Lactonase_7-beta_prop"/>
</dbReference>
<dbReference type="RefSeq" id="WP_408949787.1">
    <property type="nucleotide sequence ID" value="NZ_JADRCP010000001.1"/>
</dbReference>
<evidence type="ECO:0000313" key="4">
    <source>
        <dbReference type="EMBL" id="MBK5072793.1"/>
    </source>
</evidence>
<dbReference type="InterPro" id="IPR015943">
    <property type="entry name" value="WD40/YVTN_repeat-like_dom_sf"/>
</dbReference>
<dbReference type="Gene3D" id="2.130.10.10">
    <property type="entry name" value="YVTN repeat-like/Quinoprotein amine dehydrogenase"/>
    <property type="match status" value="1"/>
</dbReference>
<reference evidence="5 7" key="1">
    <citation type="submission" date="2020-11" db="EMBL/GenBank/DDBJ databases">
        <title>Insectihabitans protaetiae gen. nov. sp. nov. and Insectihabitans allomyrinae sp. nov., isolated from larvae of Protaetia brevitarsis seulensis and Allomyrina dichotoma, respectively.</title>
        <authorList>
            <person name="Lee S.D."/>
            <person name="Byeon Y.-S."/>
            <person name="Kim S.-M."/>
            <person name="Yang H.L."/>
            <person name="Kim I.S."/>
        </authorList>
    </citation>
    <scope>NUCLEOTIDE SEQUENCE</scope>
    <source>
        <strain evidence="5">CWB-B4</strain>
        <strain evidence="4 7">CWB-B43</strain>
    </source>
</reference>
<dbReference type="Proteomes" id="UP000807542">
    <property type="component" value="Unassembled WGS sequence"/>
</dbReference>
<keyword evidence="7" id="KW-1185">Reference proteome</keyword>
<dbReference type="GO" id="GO:0005829">
    <property type="term" value="C:cytosol"/>
    <property type="evidence" value="ECO:0007669"/>
    <property type="project" value="TreeGrafter"/>
</dbReference>
<evidence type="ECO:0000256" key="1">
    <source>
        <dbReference type="ARBA" id="ARBA00005564"/>
    </source>
</evidence>
<proteinExistence type="inferred from homology"/>
<keyword evidence="2" id="KW-0119">Carbohydrate metabolism</keyword>
<keyword evidence="2" id="KW-0313">Glucose metabolism</keyword>
<comment type="similarity">
    <text evidence="1">Belongs to the cycloisomerase 2 family.</text>
</comment>
<dbReference type="Pfam" id="PF10282">
    <property type="entry name" value="Lactonase"/>
    <property type="match status" value="1"/>
</dbReference>
<evidence type="ECO:0000256" key="3">
    <source>
        <dbReference type="SAM" id="SignalP"/>
    </source>
</evidence>
<name>A0A9D7FSK8_9GAMM</name>
<dbReference type="AlphaFoldDB" id="A0A9D7FSK8"/>
<evidence type="ECO:0000313" key="7">
    <source>
        <dbReference type="Proteomes" id="UP001296969"/>
    </source>
</evidence>
<sequence length="405" mass="43435">MDGSATTAIYRSIIIGLSSLAAFPVLANTEPSAITPSDTMAYVATYNPNGEGIYLMKVDKDGSLKKDKLVSDIPNAAQIVLDNDSKHLYVASEVANYNGGKHGSLTAYAVNSQDGSLKKLNEVDSQGAGPVYISIHPNGKFLLVANYISGSIASFPINKDGSLGRPASVKQSSGEPGASKPAAAVEGSFAFSDHDGPHAHMIGSDPDGKFIYSTDLGLDRIYQWRIDSSNGVLSANNPPFIAASSAGAGPRHFVFHPTNKHVYLINEESSTLTTYLFDMESGKLTEQQTISSLPEGYKGTSFASGLVLSQDGHHLYVANRLHNSISHFNINENGSLTLANNIWTHGDYTRTVVISPDGHSLYAMNQRSDNITQFSIDPTNGKLTFTNRFTPVGSPSQMLFITHQQ</sequence>
<dbReference type="PANTHER" id="PTHR30344">
    <property type="entry name" value="6-PHOSPHOGLUCONOLACTONASE-RELATED"/>
    <property type="match status" value="1"/>
</dbReference>
<dbReference type="PANTHER" id="PTHR30344:SF1">
    <property type="entry name" value="6-PHOSPHOGLUCONOLACTONASE"/>
    <property type="match status" value="1"/>
</dbReference>
<gene>
    <name evidence="5" type="ORF">I2492_07175</name>
    <name evidence="4" type="ORF">I2493_07175</name>
</gene>
<dbReference type="Proteomes" id="UP001296969">
    <property type="component" value="Unassembled WGS sequence"/>
</dbReference>
<evidence type="ECO:0000313" key="5">
    <source>
        <dbReference type="EMBL" id="MBK5176102.1"/>
    </source>
</evidence>
<dbReference type="EMBL" id="JADRCQ010000001">
    <property type="protein sequence ID" value="MBK5072793.1"/>
    <property type="molecule type" value="Genomic_DNA"/>
</dbReference>
<organism evidence="5 6">
    <name type="scientific">Limnobaculum xujianqingii</name>
    <dbReference type="NCBI Taxonomy" id="2738837"/>
    <lineage>
        <taxon>Bacteria</taxon>
        <taxon>Pseudomonadati</taxon>
        <taxon>Pseudomonadota</taxon>
        <taxon>Gammaproteobacteria</taxon>
        <taxon>Enterobacterales</taxon>
        <taxon>Budviciaceae</taxon>
        <taxon>Limnobaculum</taxon>
    </lineage>
</organism>